<protein>
    <submittedName>
        <fullName evidence="2">Uncharacterized protein</fullName>
    </submittedName>
</protein>
<accession>A0AAV7DZV3</accession>
<comment type="caution">
    <text evidence="2">The sequence shown here is derived from an EMBL/GenBank/DDBJ whole genome shotgun (WGS) entry which is preliminary data.</text>
</comment>
<name>A0AAV7DZV3_ARIFI</name>
<sequence length="298" mass="34744">MQRWWPHLSGFNPVKVYPSTVSGFNAGSLENNCKRAGTQAKKQGVPILQSKGRMADQGANPEIKIDVGEEVAETDKKREDPAEESRKVEDIAGFKQRYIDEIESYIADVKKSPEIATVGSGFYRVLRDQKRVPEGRDQDLYAPTCVDFRNIRKMLMEDNPGEDTKKKLRHYYHHLYSVLNRIQKKTPEVCLLVMKRKEKEIARWYEGEEDPRTDFPQLLGLLLSGCFITDLFYKWHWDEFSLKDDPESLARLCQASSSTQDTQSDHLLKYFEDMVNGIPGFWQKVFYKYFRKPQLKKE</sequence>
<proteinExistence type="predicted"/>
<evidence type="ECO:0000313" key="2">
    <source>
        <dbReference type="EMBL" id="KAG9441091.1"/>
    </source>
</evidence>
<gene>
    <name evidence="2" type="ORF">H6P81_016945</name>
</gene>
<feature type="region of interest" description="Disordered" evidence="1">
    <location>
        <begin position="51"/>
        <end position="85"/>
    </location>
</feature>
<dbReference type="Proteomes" id="UP000825729">
    <property type="component" value="Unassembled WGS sequence"/>
</dbReference>
<dbReference type="EMBL" id="JAINDJ010000007">
    <property type="protein sequence ID" value="KAG9441091.1"/>
    <property type="molecule type" value="Genomic_DNA"/>
</dbReference>
<evidence type="ECO:0000313" key="3">
    <source>
        <dbReference type="Proteomes" id="UP000825729"/>
    </source>
</evidence>
<keyword evidence="3" id="KW-1185">Reference proteome</keyword>
<evidence type="ECO:0000256" key="1">
    <source>
        <dbReference type="SAM" id="MobiDB-lite"/>
    </source>
</evidence>
<dbReference type="AlphaFoldDB" id="A0AAV7DZV3"/>
<organism evidence="2 3">
    <name type="scientific">Aristolochia fimbriata</name>
    <name type="common">White veined hardy Dutchman's pipe vine</name>
    <dbReference type="NCBI Taxonomy" id="158543"/>
    <lineage>
        <taxon>Eukaryota</taxon>
        <taxon>Viridiplantae</taxon>
        <taxon>Streptophyta</taxon>
        <taxon>Embryophyta</taxon>
        <taxon>Tracheophyta</taxon>
        <taxon>Spermatophyta</taxon>
        <taxon>Magnoliopsida</taxon>
        <taxon>Magnoliidae</taxon>
        <taxon>Piperales</taxon>
        <taxon>Aristolochiaceae</taxon>
        <taxon>Aristolochia</taxon>
    </lineage>
</organism>
<feature type="compositionally biased region" description="Basic and acidic residues" evidence="1">
    <location>
        <begin position="63"/>
        <end position="85"/>
    </location>
</feature>
<reference evidence="2 3" key="1">
    <citation type="submission" date="2021-07" db="EMBL/GenBank/DDBJ databases">
        <title>The Aristolochia fimbriata genome: insights into angiosperm evolution, floral development and chemical biosynthesis.</title>
        <authorList>
            <person name="Jiao Y."/>
        </authorList>
    </citation>
    <scope>NUCLEOTIDE SEQUENCE [LARGE SCALE GENOMIC DNA]</scope>
    <source>
        <strain evidence="2">IBCAS-2021</strain>
        <tissue evidence="2">Leaf</tissue>
    </source>
</reference>